<keyword evidence="1" id="KW-0175">Coiled coil</keyword>
<dbReference type="EMBL" id="CABPSA010000001">
    <property type="protein sequence ID" value="VVD63111.1"/>
    <property type="molecule type" value="Genomic_DNA"/>
</dbReference>
<evidence type="ECO:0000313" key="3">
    <source>
        <dbReference type="EMBL" id="VVD63111.1"/>
    </source>
</evidence>
<proteinExistence type="predicted"/>
<accession>A0A5E4RJX6</accession>
<evidence type="ECO:0008006" key="5">
    <source>
        <dbReference type="Google" id="ProtNLM"/>
    </source>
</evidence>
<evidence type="ECO:0000256" key="2">
    <source>
        <dbReference type="SAM" id="Phobius"/>
    </source>
</evidence>
<dbReference type="Proteomes" id="UP000343335">
    <property type="component" value="Unassembled WGS sequence"/>
</dbReference>
<protein>
    <recommendedName>
        <fullName evidence="5">DUF883 domain-containing protein</fullName>
    </recommendedName>
</protein>
<sequence length="124" mass="13414">MNDISMDHQNQRQTLINDADALLADVKALLKDLADEASLEVEAANPALGVRLENLSAHLDDLRKASRQTMSEWAKATDDYVHAHPWKSLAATASVAAVAAAAGAIAVPRIVRRRARENNGDLHL</sequence>
<name>A0A5E4RJX6_9BURK</name>
<dbReference type="AlphaFoldDB" id="A0A5E4RJX6"/>
<keyword evidence="2" id="KW-1133">Transmembrane helix</keyword>
<evidence type="ECO:0000313" key="4">
    <source>
        <dbReference type="Proteomes" id="UP000343335"/>
    </source>
</evidence>
<keyword evidence="2" id="KW-0472">Membrane</keyword>
<dbReference type="RefSeq" id="WP_150662601.1">
    <property type="nucleotide sequence ID" value="NZ_CABPSA010000001.1"/>
</dbReference>
<gene>
    <name evidence="3" type="ORF">PCO31010_00211</name>
</gene>
<evidence type="ECO:0000256" key="1">
    <source>
        <dbReference type="SAM" id="Coils"/>
    </source>
</evidence>
<feature type="coiled-coil region" evidence="1">
    <location>
        <begin position="16"/>
        <end position="72"/>
    </location>
</feature>
<keyword evidence="2" id="KW-0812">Transmembrane</keyword>
<organism evidence="3 4">
    <name type="scientific">Pandoraea commovens</name>
    <dbReference type="NCBI Taxonomy" id="2508289"/>
    <lineage>
        <taxon>Bacteria</taxon>
        <taxon>Pseudomonadati</taxon>
        <taxon>Pseudomonadota</taxon>
        <taxon>Betaproteobacteria</taxon>
        <taxon>Burkholderiales</taxon>
        <taxon>Burkholderiaceae</taxon>
        <taxon>Pandoraea</taxon>
    </lineage>
</organism>
<reference evidence="3 4" key="1">
    <citation type="submission" date="2019-08" db="EMBL/GenBank/DDBJ databases">
        <authorList>
            <person name="Peeters C."/>
        </authorList>
    </citation>
    <scope>NUCLEOTIDE SEQUENCE [LARGE SCALE GENOMIC DNA]</scope>
    <source>
        <strain evidence="3 4">LMG 31010</strain>
    </source>
</reference>
<feature type="transmembrane region" description="Helical" evidence="2">
    <location>
        <begin position="89"/>
        <end position="107"/>
    </location>
</feature>
<dbReference type="OrthoDB" id="8970946at2"/>